<feature type="compositionally biased region" description="Low complexity" evidence="3">
    <location>
        <begin position="48"/>
        <end position="59"/>
    </location>
</feature>
<keyword evidence="2" id="KW-0539">Nucleus</keyword>
<dbReference type="Proteomes" id="UP000437017">
    <property type="component" value="Unassembled WGS sequence"/>
</dbReference>
<name>A0A643BM68_BALPH</name>
<sequence length="90" mass="10510">MDNKTNKRRGFCFITFKEEEPVKKIMEEKYHNVGLRKCEIKVAMSKEQYQQQQQWRSRGGFAGRAHGRGGDQQSGKASRRGGHQNSYKPY</sequence>
<dbReference type="AlphaFoldDB" id="A0A643BM68"/>
<dbReference type="GO" id="GO:0005654">
    <property type="term" value="C:nucleoplasm"/>
    <property type="evidence" value="ECO:0007669"/>
    <property type="project" value="TreeGrafter"/>
</dbReference>
<feature type="region of interest" description="Disordered" evidence="3">
    <location>
        <begin position="46"/>
        <end position="90"/>
    </location>
</feature>
<organism evidence="4 5">
    <name type="scientific">Balaenoptera physalus</name>
    <name type="common">Fin whale</name>
    <name type="synonym">Balaena physalus</name>
    <dbReference type="NCBI Taxonomy" id="9770"/>
    <lineage>
        <taxon>Eukaryota</taxon>
        <taxon>Metazoa</taxon>
        <taxon>Chordata</taxon>
        <taxon>Craniata</taxon>
        <taxon>Vertebrata</taxon>
        <taxon>Euteleostomi</taxon>
        <taxon>Mammalia</taxon>
        <taxon>Eutheria</taxon>
        <taxon>Laurasiatheria</taxon>
        <taxon>Artiodactyla</taxon>
        <taxon>Whippomorpha</taxon>
        <taxon>Cetacea</taxon>
        <taxon>Mysticeti</taxon>
        <taxon>Balaenopteridae</taxon>
        <taxon>Balaenoptera</taxon>
    </lineage>
</organism>
<evidence type="ECO:0008006" key="6">
    <source>
        <dbReference type="Google" id="ProtNLM"/>
    </source>
</evidence>
<dbReference type="PANTHER" id="PTHR48033:SF3">
    <property type="entry name" value="HETEROGENEOUS NUCLEAR RIBONUCLEOPROTEIN D0"/>
    <property type="match status" value="1"/>
</dbReference>
<dbReference type="Gene3D" id="3.30.70.330">
    <property type="match status" value="1"/>
</dbReference>
<dbReference type="InterPro" id="IPR012677">
    <property type="entry name" value="Nucleotide-bd_a/b_plait_sf"/>
</dbReference>
<dbReference type="InterPro" id="IPR035979">
    <property type="entry name" value="RBD_domain_sf"/>
</dbReference>
<reference evidence="4 5" key="1">
    <citation type="journal article" date="2019" name="PLoS ONE">
        <title>Genomic analyses reveal an absence of contemporary introgressive admixture between fin whales and blue whales, despite known hybrids.</title>
        <authorList>
            <person name="Westbury M.V."/>
            <person name="Petersen B."/>
            <person name="Lorenzen E.D."/>
        </authorList>
    </citation>
    <scope>NUCLEOTIDE SEQUENCE [LARGE SCALE GENOMIC DNA]</scope>
    <source>
        <strain evidence="4">FinWhale-01</strain>
    </source>
</reference>
<dbReference type="EMBL" id="SGJD01009192">
    <property type="protein sequence ID" value="KAB0389039.1"/>
    <property type="molecule type" value="Genomic_DNA"/>
</dbReference>
<accession>A0A643BM68</accession>
<dbReference type="GO" id="GO:0010468">
    <property type="term" value="P:regulation of gene expression"/>
    <property type="evidence" value="ECO:0007669"/>
    <property type="project" value="TreeGrafter"/>
</dbReference>
<keyword evidence="5" id="KW-1185">Reference proteome</keyword>
<evidence type="ECO:0000256" key="2">
    <source>
        <dbReference type="ARBA" id="ARBA00023242"/>
    </source>
</evidence>
<evidence type="ECO:0000313" key="4">
    <source>
        <dbReference type="EMBL" id="KAB0389039.1"/>
    </source>
</evidence>
<protein>
    <recommendedName>
        <fullName evidence="6">RRM domain-containing protein</fullName>
    </recommendedName>
</protein>
<comment type="subcellular location">
    <subcellularLocation>
        <location evidence="1">Nucleus</location>
    </subcellularLocation>
</comment>
<dbReference type="PANTHER" id="PTHR48033">
    <property type="entry name" value="RNA-BINDING (RRM/RBD/RNP MOTIFS) FAMILY PROTEIN"/>
    <property type="match status" value="1"/>
</dbReference>
<evidence type="ECO:0000313" key="5">
    <source>
        <dbReference type="Proteomes" id="UP000437017"/>
    </source>
</evidence>
<comment type="caution">
    <text evidence="4">The sequence shown here is derived from an EMBL/GenBank/DDBJ whole genome shotgun (WGS) entry which is preliminary data.</text>
</comment>
<dbReference type="GO" id="GO:0000785">
    <property type="term" value="C:chromatin"/>
    <property type="evidence" value="ECO:0007669"/>
    <property type="project" value="TreeGrafter"/>
</dbReference>
<dbReference type="SUPFAM" id="SSF54928">
    <property type="entry name" value="RNA-binding domain, RBD"/>
    <property type="match status" value="1"/>
</dbReference>
<evidence type="ECO:0000256" key="3">
    <source>
        <dbReference type="SAM" id="MobiDB-lite"/>
    </source>
</evidence>
<evidence type="ECO:0000256" key="1">
    <source>
        <dbReference type="ARBA" id="ARBA00004123"/>
    </source>
</evidence>
<gene>
    <name evidence="4" type="ORF">E2I00_008651</name>
</gene>
<proteinExistence type="predicted"/>
<dbReference type="OrthoDB" id="9908683at2759"/>
<dbReference type="GO" id="GO:0003723">
    <property type="term" value="F:RNA binding"/>
    <property type="evidence" value="ECO:0007669"/>
    <property type="project" value="TreeGrafter"/>
</dbReference>